<feature type="domain" description="Glycosyl transferase family 1" evidence="1">
    <location>
        <begin position="197"/>
        <end position="319"/>
    </location>
</feature>
<dbReference type="Proteomes" id="UP000254939">
    <property type="component" value="Unassembled WGS sequence"/>
</dbReference>
<gene>
    <name evidence="2" type="ORF">B5K06_00095</name>
</gene>
<dbReference type="InterPro" id="IPR001296">
    <property type="entry name" value="Glyco_trans_1"/>
</dbReference>
<dbReference type="OrthoDB" id="9790710at2"/>
<protein>
    <recommendedName>
        <fullName evidence="1">Glycosyl transferase family 1 domain-containing protein</fullName>
    </recommendedName>
</protein>
<comment type="caution">
    <text evidence="2">The sequence shown here is derived from an EMBL/GenBank/DDBJ whole genome shotgun (WGS) entry which is preliminary data.</text>
</comment>
<reference evidence="2 3" key="1">
    <citation type="submission" date="2017-03" db="EMBL/GenBank/DDBJ databases">
        <title>Genome analysis of Rhizobial strains effectives or ineffectives for nitrogen fixation isolated from bean seeds.</title>
        <authorList>
            <person name="Peralta H."/>
            <person name="Aguilar-Vera A."/>
            <person name="Mora Y."/>
            <person name="Vargas-Lagunas C."/>
            <person name="Girard L."/>
            <person name="Mora J."/>
        </authorList>
    </citation>
    <scope>NUCLEOTIDE SEQUENCE [LARGE SCALE GENOMIC DNA]</scope>
    <source>
        <strain evidence="2 3">CCGM3</strain>
    </source>
</reference>
<dbReference type="AlphaFoldDB" id="A0A370KXP4"/>
<dbReference type="PANTHER" id="PTHR12526">
    <property type="entry name" value="GLYCOSYLTRANSFERASE"/>
    <property type="match status" value="1"/>
</dbReference>
<dbReference type="Pfam" id="PF00534">
    <property type="entry name" value="Glycos_transf_1"/>
    <property type="match status" value="1"/>
</dbReference>
<dbReference type="PANTHER" id="PTHR12526:SF630">
    <property type="entry name" value="GLYCOSYLTRANSFERASE"/>
    <property type="match status" value="1"/>
</dbReference>
<dbReference type="GO" id="GO:0016757">
    <property type="term" value="F:glycosyltransferase activity"/>
    <property type="evidence" value="ECO:0007669"/>
    <property type="project" value="InterPro"/>
</dbReference>
<sequence length="433" mass="47648">MNILHIAAHLGGGVGKAHSSLCSADSSSIKRSYLLLEPPRDLRHVDLLRQLGADVVVAPDRETISLMAAKADIVQVEWWNHPRLYQCLCETAWPKMRTLFWSHISGIAAPYLPTGLLTVDDRFVFSSECSFAAPNVATLPPATRSKFSVVNSGFGLPPWTVEGGRRNRNSISYLGTVDFAKMSPDIFRVADEAATSEAPVRLWGEVSPLSEVVHTAAAMRDPRRVRFMGHTDNPADVFAQTSIFLYLLQPEHLGTAENALTEAMSSGCVPVVFNNPAEAAIVEDGRTGYVVSSIAEATERLRWMMRNPEAVAEMGRKAADHIATTRMPVSSATAFEKIYADLLQVEKRRTDFRSRLGNTAAEWFLSTKTLAGATPEKLDLRTGGRAAKGTIDHFLTCFPEDTSLLSLIAEPTDDDWSPDRPNYLSRDREFVVA</sequence>
<dbReference type="SUPFAM" id="SSF53756">
    <property type="entry name" value="UDP-Glycosyltransferase/glycogen phosphorylase"/>
    <property type="match status" value="1"/>
</dbReference>
<evidence type="ECO:0000313" key="2">
    <source>
        <dbReference type="EMBL" id="RDJ16831.1"/>
    </source>
</evidence>
<evidence type="ECO:0000259" key="1">
    <source>
        <dbReference type="Pfam" id="PF00534"/>
    </source>
</evidence>
<dbReference type="Gene3D" id="3.40.50.2000">
    <property type="entry name" value="Glycogen Phosphorylase B"/>
    <property type="match status" value="1"/>
</dbReference>
<dbReference type="EMBL" id="NAAC01000001">
    <property type="protein sequence ID" value="RDJ16831.1"/>
    <property type="molecule type" value="Genomic_DNA"/>
</dbReference>
<evidence type="ECO:0000313" key="3">
    <source>
        <dbReference type="Proteomes" id="UP000254939"/>
    </source>
</evidence>
<accession>A0A370KXP4</accession>
<dbReference type="RefSeq" id="WP_114710327.1">
    <property type="nucleotide sequence ID" value="NZ_KZ857258.1"/>
</dbReference>
<name>A0A370KXP4_9HYPH</name>
<organism evidence="2 3">
    <name type="scientific">Rhizobium grahamii</name>
    <dbReference type="NCBI Taxonomy" id="1120045"/>
    <lineage>
        <taxon>Bacteria</taxon>
        <taxon>Pseudomonadati</taxon>
        <taxon>Pseudomonadota</taxon>
        <taxon>Alphaproteobacteria</taxon>
        <taxon>Hyphomicrobiales</taxon>
        <taxon>Rhizobiaceae</taxon>
        <taxon>Rhizobium/Agrobacterium group</taxon>
        <taxon>Rhizobium</taxon>
    </lineage>
</organism>
<proteinExistence type="predicted"/>